<dbReference type="EMBL" id="BOOI01000015">
    <property type="protein sequence ID" value="GIH83539.1"/>
    <property type="molecule type" value="Genomic_DNA"/>
</dbReference>
<organism evidence="2 3">
    <name type="scientific">Planobispora rosea</name>
    <dbReference type="NCBI Taxonomy" id="35762"/>
    <lineage>
        <taxon>Bacteria</taxon>
        <taxon>Bacillati</taxon>
        <taxon>Actinomycetota</taxon>
        <taxon>Actinomycetes</taxon>
        <taxon>Streptosporangiales</taxon>
        <taxon>Streptosporangiaceae</taxon>
        <taxon>Planobispora</taxon>
    </lineage>
</organism>
<evidence type="ECO:0000313" key="3">
    <source>
        <dbReference type="Proteomes" id="UP000655044"/>
    </source>
</evidence>
<sequence length="214" mass="19837">MLSPTAPSRPIRCEGSISAEPDGDEPVGGTCGAGDGAGPDVGSAERDGTGAGEGQAEKDGAGSGGGSASGAVDGDTAGGSADGDTAGGSAGDAVDDDANDDGVGAGAGAVTGGATTGGLGAVGSSDSGREISPGSTRIVTPSDPDTPRATTSITRRTALSGRTTGAAGRIVIERIAGPPAAGCAVAAAGTAQIPAATDARRTLTLMITTLGSGR</sequence>
<gene>
    <name evidence="2" type="ORF">Pro02_19470</name>
</gene>
<proteinExistence type="predicted"/>
<dbReference type="Proteomes" id="UP000655044">
    <property type="component" value="Unassembled WGS sequence"/>
</dbReference>
<reference evidence="2" key="1">
    <citation type="submission" date="2021-01" db="EMBL/GenBank/DDBJ databases">
        <title>Whole genome shotgun sequence of Planobispora rosea NBRC 15558.</title>
        <authorList>
            <person name="Komaki H."/>
            <person name="Tamura T."/>
        </authorList>
    </citation>
    <scope>NUCLEOTIDE SEQUENCE</scope>
    <source>
        <strain evidence="2">NBRC 15558</strain>
    </source>
</reference>
<accession>A0A8J3WB55</accession>
<feature type="compositionally biased region" description="Gly residues" evidence="1">
    <location>
        <begin position="29"/>
        <end position="39"/>
    </location>
</feature>
<feature type="region of interest" description="Disordered" evidence="1">
    <location>
        <begin position="1"/>
        <end position="150"/>
    </location>
</feature>
<evidence type="ECO:0000256" key="1">
    <source>
        <dbReference type="SAM" id="MobiDB-lite"/>
    </source>
</evidence>
<name>A0A8J3WB55_PLARO</name>
<feature type="compositionally biased region" description="Gly residues" evidence="1">
    <location>
        <begin position="103"/>
        <end position="121"/>
    </location>
</feature>
<evidence type="ECO:0000313" key="2">
    <source>
        <dbReference type="EMBL" id="GIH83539.1"/>
    </source>
</evidence>
<dbReference type="AlphaFoldDB" id="A0A8J3WB55"/>
<feature type="compositionally biased region" description="Gly residues" evidence="1">
    <location>
        <begin position="76"/>
        <end position="90"/>
    </location>
</feature>
<comment type="caution">
    <text evidence="2">The sequence shown here is derived from an EMBL/GenBank/DDBJ whole genome shotgun (WGS) entry which is preliminary data.</text>
</comment>
<protein>
    <submittedName>
        <fullName evidence="2">Uncharacterized protein</fullName>
    </submittedName>
</protein>
<keyword evidence="3" id="KW-1185">Reference proteome</keyword>